<feature type="signal peptide" evidence="1">
    <location>
        <begin position="1"/>
        <end position="19"/>
    </location>
</feature>
<protein>
    <recommendedName>
        <fullName evidence="4">Argininosuccinate lyase</fullName>
    </recommendedName>
</protein>
<reference evidence="2 3" key="1">
    <citation type="submission" date="2018-03" db="EMBL/GenBank/DDBJ databases">
        <title>Ahniella affigens gen. nov., sp. nov., a gammaproteobacterium isolated from sandy soil near a stream.</title>
        <authorList>
            <person name="Ko Y."/>
            <person name="Kim J.-H."/>
        </authorList>
    </citation>
    <scope>NUCLEOTIDE SEQUENCE [LARGE SCALE GENOMIC DNA]</scope>
    <source>
        <strain evidence="2 3">D13</strain>
    </source>
</reference>
<proteinExistence type="predicted"/>
<dbReference type="KEGG" id="xba:C7S18_09370"/>
<sequence>MLRKLGLAVLFLIAAPVHAEYSFEVLNSTDEDIVSLEASEDGRNWGEFDIGYGIESGDSRTMVWSRSTDNSGCEWYFRATFSDDTTSRPQLFDFCEDDLVLEFE</sequence>
<evidence type="ECO:0000256" key="1">
    <source>
        <dbReference type="SAM" id="SignalP"/>
    </source>
</evidence>
<evidence type="ECO:0000313" key="2">
    <source>
        <dbReference type="EMBL" id="AVP97391.1"/>
    </source>
</evidence>
<evidence type="ECO:0000313" key="3">
    <source>
        <dbReference type="Proteomes" id="UP000241074"/>
    </source>
</evidence>
<organism evidence="2 3">
    <name type="scientific">Ahniella affigens</name>
    <dbReference type="NCBI Taxonomy" id="2021234"/>
    <lineage>
        <taxon>Bacteria</taxon>
        <taxon>Pseudomonadati</taxon>
        <taxon>Pseudomonadota</taxon>
        <taxon>Gammaproteobacteria</taxon>
        <taxon>Lysobacterales</taxon>
        <taxon>Rhodanobacteraceae</taxon>
        <taxon>Ahniella</taxon>
    </lineage>
</organism>
<dbReference type="OrthoDB" id="574504at2"/>
<feature type="chain" id="PRO_5015172775" description="Argininosuccinate lyase" evidence="1">
    <location>
        <begin position="20"/>
        <end position="104"/>
    </location>
</feature>
<dbReference type="Proteomes" id="UP000241074">
    <property type="component" value="Chromosome"/>
</dbReference>
<name>A0A2P1PRD6_9GAMM</name>
<dbReference type="EMBL" id="CP027860">
    <property type="protein sequence ID" value="AVP97391.1"/>
    <property type="molecule type" value="Genomic_DNA"/>
</dbReference>
<dbReference type="RefSeq" id="WP_106891315.1">
    <property type="nucleotide sequence ID" value="NZ_CP027860.1"/>
</dbReference>
<keyword evidence="3" id="KW-1185">Reference proteome</keyword>
<gene>
    <name evidence="2" type="ORF">C7S18_09370</name>
</gene>
<accession>A0A2P1PRD6</accession>
<dbReference type="AlphaFoldDB" id="A0A2P1PRD6"/>
<keyword evidence="1" id="KW-0732">Signal</keyword>
<evidence type="ECO:0008006" key="4">
    <source>
        <dbReference type="Google" id="ProtNLM"/>
    </source>
</evidence>
<reference evidence="2 3" key="2">
    <citation type="submission" date="2018-03" db="EMBL/GenBank/DDBJ databases">
        <authorList>
            <person name="Keele B.F."/>
        </authorList>
    </citation>
    <scope>NUCLEOTIDE SEQUENCE [LARGE SCALE GENOMIC DNA]</scope>
    <source>
        <strain evidence="2 3">D13</strain>
    </source>
</reference>